<accession>A0A113SQS0</accession>
<name>A0A113SQS0_PLABE</name>
<reference evidence="3 5" key="1">
    <citation type="submission" date="2016-02" db="EMBL/GenBank/DDBJ databases">
        <authorList>
            <consortium name="Pathogen Informatics"/>
        </authorList>
    </citation>
    <scope>NUCLEOTIDE SEQUENCE [LARGE SCALE GENOMIC DNA]</scope>
    <source>
        <strain evidence="3 5">K173</strain>
        <strain evidence="4 6">SP11 RLL</strain>
    </source>
</reference>
<sequence>MNNVIKYKNNFSLFIFQRKISTLRNSMKNDYGIMKTIVHKEKKKNFRNIFLCISLINISTFIFTVHNYYIKKDPDYFSKNDINIIDHIILNNVVSSLGLNNLSLYIKNGFYTKLVNSIKNENYSAKENALLSLLELLYKNKNSFIEIVENYKKENADILKYIFEKIKNDKLENTQKNVFSSIIFYYIKYSSNHNNSSDNSFLTYDQIWELVYNKNLFHNHKDRDEIISYLLLYIFKNEKCINEVTQREKKIWNTQTDEHKNSQKNDSQIKGSNEIDENNNLYTDKAKSIMHFLISCKYANTAKNSNSILKFYLDITKNNENYYKEEALNLFEKYFTKMNIPFFLEKNDNIEIEKKKSYSNIINKIYIKYFENTVLYTFFFSFTLHNIYAKEYTIKTYLYILNDIFKSIYINILINSIFLAQKSVINNIDINNDMPTFFSLSFLFNLLNSTLFSYSIYKCKYGFIPLVFSQVVKDNFFL</sequence>
<feature type="region of interest" description="Disordered" evidence="1">
    <location>
        <begin position="255"/>
        <end position="275"/>
    </location>
</feature>
<dbReference type="VEuPathDB" id="PlasmoDB:PBANKA_1353000"/>
<organism evidence="3 5">
    <name type="scientific">Plasmodium berghei</name>
    <dbReference type="NCBI Taxonomy" id="5821"/>
    <lineage>
        <taxon>Eukaryota</taxon>
        <taxon>Sar</taxon>
        <taxon>Alveolata</taxon>
        <taxon>Apicomplexa</taxon>
        <taxon>Aconoidasida</taxon>
        <taxon>Haemosporida</taxon>
        <taxon>Plasmodiidae</taxon>
        <taxon>Plasmodium</taxon>
        <taxon>Plasmodium (Vinckeia)</taxon>
    </lineage>
</organism>
<feature type="transmembrane region" description="Helical" evidence="2">
    <location>
        <begin position="408"/>
        <end position="425"/>
    </location>
</feature>
<evidence type="ECO:0000256" key="1">
    <source>
        <dbReference type="SAM" id="MobiDB-lite"/>
    </source>
</evidence>
<evidence type="ECO:0000313" key="3">
    <source>
        <dbReference type="EMBL" id="CXJ02368.1"/>
    </source>
</evidence>
<evidence type="ECO:0000313" key="5">
    <source>
        <dbReference type="Proteomes" id="UP000069549"/>
    </source>
</evidence>
<feature type="transmembrane region" description="Helical" evidence="2">
    <location>
        <begin position="437"/>
        <end position="457"/>
    </location>
</feature>
<protein>
    <submittedName>
        <fullName evidence="3">Uncharacterized protein</fullName>
    </submittedName>
</protein>
<gene>
    <name evidence="3" type="ORF">PBK173_000414200</name>
    <name evidence="4" type="ORF">PBSP11RLL_000403500</name>
</gene>
<feature type="transmembrane region" description="Helical" evidence="2">
    <location>
        <begin position="49"/>
        <end position="70"/>
    </location>
</feature>
<proteinExistence type="predicted"/>
<dbReference type="EMBL" id="LT608277">
    <property type="protein sequence ID" value="SCM18601.1"/>
    <property type="molecule type" value="Genomic_DNA"/>
</dbReference>
<dbReference type="Proteomes" id="UP000069549">
    <property type="component" value="Chromosome 13"/>
</dbReference>
<keyword evidence="2" id="KW-1133">Transmembrane helix</keyword>
<keyword evidence="2" id="KW-0472">Membrane</keyword>
<keyword evidence="2" id="KW-0812">Transmembrane</keyword>
<dbReference type="Proteomes" id="UP000219974">
    <property type="component" value="Chromosome 13"/>
</dbReference>
<dbReference type="AlphaFoldDB" id="A0A113SQS0"/>
<evidence type="ECO:0000313" key="4">
    <source>
        <dbReference type="EMBL" id="SCM18601.1"/>
    </source>
</evidence>
<evidence type="ECO:0000313" key="6">
    <source>
        <dbReference type="Proteomes" id="UP000219974"/>
    </source>
</evidence>
<evidence type="ECO:0000256" key="2">
    <source>
        <dbReference type="SAM" id="Phobius"/>
    </source>
</evidence>
<dbReference type="EMBL" id="LT160033">
    <property type="protein sequence ID" value="CXJ02368.1"/>
    <property type="molecule type" value="Genomic_DNA"/>
</dbReference>